<accession>A0A3R9L875</accession>
<keyword evidence="4 7" id="KW-0812">Transmembrane</keyword>
<dbReference type="RefSeq" id="WP_125382579.1">
    <property type="nucleotide sequence ID" value="NZ_CAUVBM010000010.1"/>
</dbReference>
<sequence>MKKELKFLGDYYEQICFILISCLILDVTAVNINVSSAFRIFTINSPFLISAMIISGIACWLLGRYISKFLRKETFIAIVVVFFIYILFSYLLEITRNLNDFSYKIWDIDKNHLWQTNSLYLIIPILAFGIINKYILKKGKQEPFKTFNINYQNLSFMETLVVSQLFIIMCLTDYKLPAVMDKLSLFLEFTNTNSEQYIFRLIGFVIYIVLVSTIPSFILVKGMRDVINNRSSFSVAFTFSALFALIFNYTIQDSLKADVIILDLRLFTGATLFQIIIFFALFLLIYLICNSFLFPTIICIFLGVVTTIANSLKFQFRQEPILPSDLAWLKTPRTLLSYADGHYGMYILLSVSIVTIFYLAVRKYILPNKLIHNFKHRLALILLICSFFATVTGIFSSKKDGRIAENIPVISILNNYHDLTWYGNTINSQLRSLSFVWFSQMSETVMTQPNGYSQSKIRSLEEKYRQLADSINTTRSNLISEQTVVYVLSESFSDPERLSGISITTTPIPNIRDIKSRTTSGLMQSDGYGGGTANMEFQTISGLPYYNLSPSISVLYTEIVPRMNVFPAISDQFESKNRIAIHLAAPTNYSRDIIYKTLGYDKFISLGTSGLSVYRQGENYSDASTYQLVIDNLKKEQNQFFSVITMQNHAPWSESEPSNLMAQGEGFTANENNKLINYTRLLYHTDNATKEFLDKLSKFDKKITVVFYGDHLPGLYPQSAFKDHPENQYLTDYFIWSNYETPKLNYPLVNSSDFSALLLEQTNSKVSPYYALLTEVLHKASVDKKALDSSAQEIADDLKLIEYDMVGGKGYLSKDFFAVPAK</sequence>
<protein>
    <submittedName>
        <fullName evidence="9">Sulfatase</fullName>
    </submittedName>
</protein>
<feature type="transmembrane region" description="Helical" evidence="7">
    <location>
        <begin position="156"/>
        <end position="177"/>
    </location>
</feature>
<dbReference type="EMBL" id="RJPM01000002">
    <property type="protein sequence ID" value="RSJ77082.1"/>
    <property type="molecule type" value="Genomic_DNA"/>
</dbReference>
<keyword evidence="3" id="KW-1003">Cell membrane</keyword>
<proteinExistence type="predicted"/>
<keyword evidence="5 7" id="KW-1133">Transmembrane helix</keyword>
<evidence type="ECO:0000256" key="3">
    <source>
        <dbReference type="ARBA" id="ARBA00022475"/>
    </source>
</evidence>
<evidence type="ECO:0000256" key="1">
    <source>
        <dbReference type="ARBA" id="ARBA00004651"/>
    </source>
</evidence>
<feature type="transmembrane region" description="Helical" evidence="7">
    <location>
        <begin position="292"/>
        <end position="312"/>
    </location>
</feature>
<comment type="pathway">
    <text evidence="2">Cell wall biogenesis; lipoteichoic acid biosynthesis.</text>
</comment>
<dbReference type="CDD" id="cd16015">
    <property type="entry name" value="LTA_synthase"/>
    <property type="match status" value="1"/>
</dbReference>
<gene>
    <name evidence="9" type="ORF">D8798_04485</name>
</gene>
<feature type="domain" description="Sulfatase N-terminal" evidence="8">
    <location>
        <begin position="482"/>
        <end position="763"/>
    </location>
</feature>
<dbReference type="PANTHER" id="PTHR47371">
    <property type="entry name" value="LIPOTEICHOIC ACID SYNTHASE"/>
    <property type="match status" value="1"/>
</dbReference>
<organism evidence="9 10">
    <name type="scientific">Streptococcus cristatus</name>
    <dbReference type="NCBI Taxonomy" id="45634"/>
    <lineage>
        <taxon>Bacteria</taxon>
        <taxon>Bacillati</taxon>
        <taxon>Bacillota</taxon>
        <taxon>Bacilli</taxon>
        <taxon>Lactobacillales</taxon>
        <taxon>Streptococcaceae</taxon>
        <taxon>Streptococcus</taxon>
    </lineage>
</organism>
<feature type="transmembrane region" description="Helical" evidence="7">
    <location>
        <begin position="74"/>
        <end position="92"/>
    </location>
</feature>
<evidence type="ECO:0000256" key="5">
    <source>
        <dbReference type="ARBA" id="ARBA00022989"/>
    </source>
</evidence>
<dbReference type="AlphaFoldDB" id="A0A3R9L875"/>
<name>A0A3R9L875_STRCR</name>
<feature type="transmembrane region" description="Helical" evidence="7">
    <location>
        <begin position="40"/>
        <end position="62"/>
    </location>
</feature>
<feature type="transmembrane region" description="Helical" evidence="7">
    <location>
        <begin position="112"/>
        <end position="135"/>
    </location>
</feature>
<evidence type="ECO:0000256" key="7">
    <source>
        <dbReference type="SAM" id="Phobius"/>
    </source>
</evidence>
<dbReference type="SUPFAM" id="SSF53649">
    <property type="entry name" value="Alkaline phosphatase-like"/>
    <property type="match status" value="1"/>
</dbReference>
<feature type="transmembrane region" description="Helical" evidence="7">
    <location>
        <begin position="264"/>
        <end position="285"/>
    </location>
</feature>
<evidence type="ECO:0000313" key="9">
    <source>
        <dbReference type="EMBL" id="RSJ77082.1"/>
    </source>
</evidence>
<dbReference type="PANTHER" id="PTHR47371:SF3">
    <property type="entry name" value="PHOSPHOGLYCEROL TRANSFERASE I"/>
    <property type="match status" value="1"/>
</dbReference>
<dbReference type="Proteomes" id="UP000272213">
    <property type="component" value="Unassembled WGS sequence"/>
</dbReference>
<evidence type="ECO:0000313" key="10">
    <source>
        <dbReference type="Proteomes" id="UP000272213"/>
    </source>
</evidence>
<evidence type="ECO:0000256" key="2">
    <source>
        <dbReference type="ARBA" id="ARBA00004936"/>
    </source>
</evidence>
<feature type="transmembrane region" description="Helical" evidence="7">
    <location>
        <begin position="12"/>
        <end position="34"/>
    </location>
</feature>
<dbReference type="GO" id="GO:0005886">
    <property type="term" value="C:plasma membrane"/>
    <property type="evidence" value="ECO:0007669"/>
    <property type="project" value="UniProtKB-SubCell"/>
</dbReference>
<evidence type="ECO:0000256" key="6">
    <source>
        <dbReference type="ARBA" id="ARBA00023136"/>
    </source>
</evidence>
<feature type="transmembrane region" description="Helical" evidence="7">
    <location>
        <begin position="197"/>
        <end position="220"/>
    </location>
</feature>
<feature type="transmembrane region" description="Helical" evidence="7">
    <location>
        <begin position="232"/>
        <end position="252"/>
    </location>
</feature>
<comment type="subcellular location">
    <subcellularLocation>
        <location evidence="1">Cell membrane</location>
        <topology evidence="1">Multi-pass membrane protein</topology>
    </subcellularLocation>
</comment>
<keyword evidence="6 7" id="KW-0472">Membrane</keyword>
<comment type="caution">
    <text evidence="9">The sequence shown here is derived from an EMBL/GenBank/DDBJ whole genome shotgun (WGS) entry which is preliminary data.</text>
</comment>
<evidence type="ECO:0000256" key="4">
    <source>
        <dbReference type="ARBA" id="ARBA00022692"/>
    </source>
</evidence>
<evidence type="ECO:0000259" key="8">
    <source>
        <dbReference type="Pfam" id="PF00884"/>
    </source>
</evidence>
<feature type="transmembrane region" description="Helical" evidence="7">
    <location>
        <begin position="378"/>
        <end position="396"/>
    </location>
</feature>
<dbReference type="InterPro" id="IPR050448">
    <property type="entry name" value="OpgB/LTA_synthase_biosynth"/>
</dbReference>
<dbReference type="Gene3D" id="3.40.720.10">
    <property type="entry name" value="Alkaline Phosphatase, subunit A"/>
    <property type="match status" value="1"/>
</dbReference>
<dbReference type="InterPro" id="IPR000917">
    <property type="entry name" value="Sulfatase_N"/>
</dbReference>
<dbReference type="InterPro" id="IPR017850">
    <property type="entry name" value="Alkaline_phosphatase_core_sf"/>
</dbReference>
<dbReference type="Pfam" id="PF00884">
    <property type="entry name" value="Sulfatase"/>
    <property type="match status" value="1"/>
</dbReference>
<reference evidence="9 10" key="1">
    <citation type="submission" date="2018-11" db="EMBL/GenBank/DDBJ databases">
        <title>Species Designations Belie Phenotypic and Genotypic Heterogeneity in Oral Streptococci.</title>
        <authorList>
            <person name="Velsko I."/>
        </authorList>
    </citation>
    <scope>NUCLEOTIDE SEQUENCE [LARGE SCALE GENOMIC DNA]</scope>
    <source>
        <strain evidence="9 10">BCA6</strain>
    </source>
</reference>
<feature type="transmembrane region" description="Helical" evidence="7">
    <location>
        <begin position="343"/>
        <end position="366"/>
    </location>
</feature>